<dbReference type="PANTHER" id="PTHR37544">
    <property type="entry name" value="SPRAY-RELATED"/>
    <property type="match status" value="1"/>
</dbReference>
<dbReference type="Proteomes" id="UP000799438">
    <property type="component" value="Unassembled WGS sequence"/>
</dbReference>
<gene>
    <name evidence="2" type="ORF">K452DRAFT_238974</name>
</gene>
<keyword evidence="1" id="KW-0472">Membrane</keyword>
<evidence type="ECO:0000313" key="2">
    <source>
        <dbReference type="EMBL" id="KAF2135648.1"/>
    </source>
</evidence>
<keyword evidence="3" id="KW-1185">Reference proteome</keyword>
<dbReference type="AlphaFoldDB" id="A0A6A6AWL2"/>
<reference evidence="2" key="1">
    <citation type="journal article" date="2020" name="Stud. Mycol.">
        <title>101 Dothideomycetes genomes: a test case for predicting lifestyles and emergence of pathogens.</title>
        <authorList>
            <person name="Haridas S."/>
            <person name="Albert R."/>
            <person name="Binder M."/>
            <person name="Bloem J."/>
            <person name="Labutti K."/>
            <person name="Salamov A."/>
            <person name="Andreopoulos B."/>
            <person name="Baker S."/>
            <person name="Barry K."/>
            <person name="Bills G."/>
            <person name="Bluhm B."/>
            <person name="Cannon C."/>
            <person name="Castanera R."/>
            <person name="Culley D."/>
            <person name="Daum C."/>
            <person name="Ezra D."/>
            <person name="Gonzalez J."/>
            <person name="Henrissat B."/>
            <person name="Kuo A."/>
            <person name="Liang C."/>
            <person name="Lipzen A."/>
            <person name="Lutzoni F."/>
            <person name="Magnuson J."/>
            <person name="Mondo S."/>
            <person name="Nolan M."/>
            <person name="Ohm R."/>
            <person name="Pangilinan J."/>
            <person name="Park H.-J."/>
            <person name="Ramirez L."/>
            <person name="Alfaro M."/>
            <person name="Sun H."/>
            <person name="Tritt A."/>
            <person name="Yoshinaga Y."/>
            <person name="Zwiers L.-H."/>
            <person name="Turgeon B."/>
            <person name="Goodwin S."/>
            <person name="Spatafora J."/>
            <person name="Crous P."/>
            <person name="Grigoriev I."/>
        </authorList>
    </citation>
    <scope>NUCLEOTIDE SEQUENCE</scope>
    <source>
        <strain evidence="2">CBS 121167</strain>
    </source>
</reference>
<feature type="transmembrane region" description="Helical" evidence="1">
    <location>
        <begin position="355"/>
        <end position="376"/>
    </location>
</feature>
<feature type="transmembrane region" description="Helical" evidence="1">
    <location>
        <begin position="246"/>
        <end position="266"/>
    </location>
</feature>
<dbReference type="GeneID" id="54295183"/>
<accession>A0A6A6AWL2</accession>
<evidence type="ECO:0000256" key="1">
    <source>
        <dbReference type="SAM" id="Phobius"/>
    </source>
</evidence>
<dbReference type="EMBL" id="ML995562">
    <property type="protein sequence ID" value="KAF2135648.1"/>
    <property type="molecule type" value="Genomic_DNA"/>
</dbReference>
<name>A0A6A6AWL2_9PEZI</name>
<proteinExistence type="predicted"/>
<keyword evidence="1" id="KW-0812">Transmembrane</keyword>
<feature type="transmembrane region" description="Helical" evidence="1">
    <location>
        <begin position="40"/>
        <end position="63"/>
    </location>
</feature>
<feature type="transmembrane region" description="Helical" evidence="1">
    <location>
        <begin position="397"/>
        <end position="420"/>
    </location>
</feature>
<dbReference type="OrthoDB" id="3912677at2759"/>
<keyword evidence="1" id="KW-1133">Transmembrane helix</keyword>
<protein>
    <submittedName>
        <fullName evidence="2">Uncharacterized protein</fullName>
    </submittedName>
</protein>
<organism evidence="2 3">
    <name type="scientific">Aplosporella prunicola CBS 121167</name>
    <dbReference type="NCBI Taxonomy" id="1176127"/>
    <lineage>
        <taxon>Eukaryota</taxon>
        <taxon>Fungi</taxon>
        <taxon>Dikarya</taxon>
        <taxon>Ascomycota</taxon>
        <taxon>Pezizomycotina</taxon>
        <taxon>Dothideomycetes</taxon>
        <taxon>Dothideomycetes incertae sedis</taxon>
        <taxon>Botryosphaeriales</taxon>
        <taxon>Aplosporellaceae</taxon>
        <taxon>Aplosporella</taxon>
    </lineage>
</organism>
<dbReference type="Pfam" id="PF11915">
    <property type="entry name" value="DUF3433"/>
    <property type="match status" value="2"/>
</dbReference>
<dbReference type="RefSeq" id="XP_033391366.1">
    <property type="nucleotide sequence ID" value="XM_033537687.1"/>
</dbReference>
<evidence type="ECO:0000313" key="3">
    <source>
        <dbReference type="Proteomes" id="UP000799438"/>
    </source>
</evidence>
<dbReference type="PANTHER" id="PTHR37544:SF3">
    <property type="entry name" value="SPRAY"/>
    <property type="match status" value="1"/>
</dbReference>
<dbReference type="InterPro" id="IPR021840">
    <property type="entry name" value="DUF3433"/>
</dbReference>
<sequence length="900" mass="100495">MLPWAILQRRETAAAETLLLDYVSQNPLKCLYTSYKAKHWAITMVVIVSFLIRMLTVLSTGLFMPQYQNRQHIDIPIMAEDRFEPSALESIPYSHTPALLPVAFLNYKLKFPAGTSDRFAIPTFTSSVSNWDFFTRFEWVLNDAMSTLAGMSLDVLGGDNTLNKIKFNGRSYPLRLDRFFTLYVSLFKVDIKSFLDAPTTYQRAQKLFGLVSVQIAKNNLMVQDKRTQNGTYSTSENWLHVRGLSLYWMLATVSTLLLLTALLMLYTPGRVVSRDPGSIGGLATILARSPSLTNLLSAHGSSTIPILRQVLQNYVTKSCVVHTHAGPEFRIDVIPQEYNFTELENDKTPYWWRPFSISATTKATFIIILALLIMALEVMFQTSEKKQGLASVETTSYVRYTWVHLPGLVMLVIQLLVGMINFTSNVFLPYHELRHWPSRAQSTLLNDQLPRLTVHSLFNSITGGHWAITATSTALLLAPFLTIAASGLYSSEEVLATSNSNVTVDSIFDFHSLPLRTSQQDHGLGFFVSMILQQNLPPQNWTHDEFVYPEISIPSDSIPNSASAAFPNFTTTMPVLRSSLDCSPIPEDNRNVTFGIKNEWVSFVKVRFPVPVGCMDNDETEYEVELFNVEAYPSARMIDLSYNTTSFGCPSILAFYGAEESNLKYVTCTKTTHQLQVKTTFELPSYSILAAEPIEDSAVEIVDGLTVLNLFEAALSYFYQVFLEDSYSYLSVVGASEFVTTILLETARNVNLSIEDIVSAAPNNTAPLEHTMHEIWSVIFVQYANLIAHAVSTRILEGLLAAIALCIAASFWGMNTKEILPKDPCGGIAAAASLVAGAKETLMREEMIPQGAEWLSDKELGKKGVFEGIVFSMGWRNGGENEISGSRRWFGIDLGKSEWI</sequence>